<gene>
    <name evidence="11" type="ORF">A2817_01845</name>
</gene>
<dbReference type="InterPro" id="IPR000851">
    <property type="entry name" value="Ribosomal_uS5"/>
</dbReference>
<reference evidence="11 12" key="1">
    <citation type="journal article" date="2016" name="Nat. Commun.">
        <title>Thousands of microbial genomes shed light on interconnected biogeochemical processes in an aquifer system.</title>
        <authorList>
            <person name="Anantharaman K."/>
            <person name="Brown C.T."/>
            <person name="Hug L.A."/>
            <person name="Sharon I."/>
            <person name="Castelle C.J."/>
            <person name="Probst A.J."/>
            <person name="Thomas B.C."/>
            <person name="Singh A."/>
            <person name="Wilkins M.J."/>
            <person name="Karaoz U."/>
            <person name="Brodie E.L."/>
            <person name="Williams K.H."/>
            <person name="Hubbard S.S."/>
            <person name="Banfield J.F."/>
        </authorList>
    </citation>
    <scope>NUCLEOTIDE SEQUENCE [LARGE SCALE GENOMIC DNA]</scope>
</reference>
<dbReference type="AlphaFoldDB" id="A0A1F8EFG1"/>
<dbReference type="Proteomes" id="UP000177594">
    <property type="component" value="Unassembled WGS sequence"/>
</dbReference>
<dbReference type="InterPro" id="IPR013810">
    <property type="entry name" value="Ribosomal_uS5_N"/>
</dbReference>
<accession>A0A1F8EFG1</accession>
<evidence type="ECO:0000313" key="12">
    <source>
        <dbReference type="Proteomes" id="UP000177594"/>
    </source>
</evidence>
<organism evidence="11 12">
    <name type="scientific">Candidatus Yanofskybacteria bacterium RIFCSPHIGHO2_01_FULL_39_8b</name>
    <dbReference type="NCBI Taxonomy" id="1802659"/>
    <lineage>
        <taxon>Bacteria</taxon>
        <taxon>Candidatus Yanofskyibacteriota</taxon>
    </lineage>
</organism>
<evidence type="ECO:0000256" key="4">
    <source>
        <dbReference type="ARBA" id="ARBA00022980"/>
    </source>
</evidence>
<evidence type="ECO:0000256" key="3">
    <source>
        <dbReference type="ARBA" id="ARBA00022884"/>
    </source>
</evidence>
<dbReference type="Pfam" id="PF00333">
    <property type="entry name" value="Ribosomal_S5"/>
    <property type="match status" value="1"/>
</dbReference>
<evidence type="ECO:0000256" key="9">
    <source>
        <dbReference type="RuleBase" id="RU003823"/>
    </source>
</evidence>
<evidence type="ECO:0000259" key="10">
    <source>
        <dbReference type="PROSITE" id="PS50881"/>
    </source>
</evidence>
<dbReference type="InterPro" id="IPR020568">
    <property type="entry name" value="Ribosomal_Su5_D2-typ_SF"/>
</dbReference>
<keyword evidence="3" id="KW-0694">RNA-binding</keyword>
<sequence>MARVTRVTKGGKRFSFRTTIVAGDGKSRVGVGIGKGVDVAQSMQKAFNRAKKNLITIPIVKGTIAYQVESKYHSAVVLLKPAIGGVKAGGAVRVVAKLGGIKALTGKLIKRTNSKINTAMATIEALKKLRVKSKARNPKSETKPENPKF</sequence>
<dbReference type="GO" id="GO:1990904">
    <property type="term" value="C:ribonucleoprotein complex"/>
    <property type="evidence" value="ECO:0007669"/>
    <property type="project" value="UniProtKB-UniRule"/>
</dbReference>
<dbReference type="SUPFAM" id="SSF54768">
    <property type="entry name" value="dsRNA-binding domain-like"/>
    <property type="match status" value="1"/>
</dbReference>
<dbReference type="PANTHER" id="PTHR48432">
    <property type="entry name" value="S5 DRBM DOMAIN-CONTAINING PROTEIN"/>
    <property type="match status" value="1"/>
</dbReference>
<comment type="similarity">
    <text evidence="1 9">Belongs to the universal ribosomal protein uS5 family.</text>
</comment>
<evidence type="ECO:0000256" key="8">
    <source>
        <dbReference type="PROSITE-ProRule" id="PRU00268"/>
    </source>
</evidence>
<keyword evidence="2" id="KW-0699">rRNA-binding</keyword>
<dbReference type="Gene3D" id="3.30.160.20">
    <property type="match status" value="1"/>
</dbReference>
<dbReference type="InterPro" id="IPR014721">
    <property type="entry name" value="Ribsml_uS5_D2-typ_fold_subgr"/>
</dbReference>
<dbReference type="Pfam" id="PF03719">
    <property type="entry name" value="Ribosomal_S5_C"/>
    <property type="match status" value="1"/>
</dbReference>
<protein>
    <recommendedName>
        <fullName evidence="6">Small ribosomal subunit protein uS5</fullName>
    </recommendedName>
    <alternativeName>
        <fullName evidence="7">30S ribosomal protein S5</fullName>
    </alternativeName>
</protein>
<feature type="domain" description="S5 DRBM" evidence="10">
    <location>
        <begin position="1"/>
        <end position="57"/>
    </location>
</feature>
<dbReference type="GO" id="GO:0005840">
    <property type="term" value="C:ribosome"/>
    <property type="evidence" value="ECO:0007669"/>
    <property type="project" value="UniProtKB-KW"/>
</dbReference>
<name>A0A1F8EFG1_9BACT</name>
<dbReference type="InterPro" id="IPR005324">
    <property type="entry name" value="Ribosomal_uS5_C"/>
</dbReference>
<dbReference type="PANTHER" id="PTHR48432:SF1">
    <property type="entry name" value="S5 DRBM DOMAIN-CONTAINING PROTEIN"/>
    <property type="match status" value="1"/>
</dbReference>
<comment type="caution">
    <text evidence="11">The sequence shown here is derived from an EMBL/GenBank/DDBJ whole genome shotgun (WGS) entry which is preliminary data.</text>
</comment>
<evidence type="ECO:0000313" key="11">
    <source>
        <dbReference type="EMBL" id="OGM99593.1"/>
    </source>
</evidence>
<dbReference type="Gene3D" id="3.30.230.10">
    <property type="match status" value="1"/>
</dbReference>
<evidence type="ECO:0000256" key="7">
    <source>
        <dbReference type="ARBA" id="ARBA00035519"/>
    </source>
</evidence>
<evidence type="ECO:0000256" key="6">
    <source>
        <dbReference type="ARBA" id="ARBA00035255"/>
    </source>
</evidence>
<dbReference type="SUPFAM" id="SSF54211">
    <property type="entry name" value="Ribosomal protein S5 domain 2-like"/>
    <property type="match status" value="1"/>
</dbReference>
<keyword evidence="4 8" id="KW-0689">Ribosomal protein</keyword>
<evidence type="ECO:0000256" key="5">
    <source>
        <dbReference type="ARBA" id="ARBA00023274"/>
    </source>
</evidence>
<evidence type="ECO:0000256" key="1">
    <source>
        <dbReference type="ARBA" id="ARBA00008945"/>
    </source>
</evidence>
<keyword evidence="5 8" id="KW-0687">Ribonucleoprotein</keyword>
<dbReference type="GO" id="GO:0003735">
    <property type="term" value="F:structural constituent of ribosome"/>
    <property type="evidence" value="ECO:0007669"/>
    <property type="project" value="UniProtKB-UniRule"/>
</dbReference>
<dbReference type="EMBL" id="MGIZ01000015">
    <property type="protein sequence ID" value="OGM99593.1"/>
    <property type="molecule type" value="Genomic_DNA"/>
</dbReference>
<dbReference type="GO" id="GO:0019843">
    <property type="term" value="F:rRNA binding"/>
    <property type="evidence" value="ECO:0007669"/>
    <property type="project" value="UniProtKB-KW"/>
</dbReference>
<dbReference type="GO" id="GO:0006412">
    <property type="term" value="P:translation"/>
    <property type="evidence" value="ECO:0007669"/>
    <property type="project" value="InterPro"/>
</dbReference>
<evidence type="ECO:0000256" key="2">
    <source>
        <dbReference type="ARBA" id="ARBA00022730"/>
    </source>
</evidence>
<dbReference type="PROSITE" id="PS50881">
    <property type="entry name" value="S5_DSRBD"/>
    <property type="match status" value="1"/>
</dbReference>
<proteinExistence type="inferred from homology"/>